<comment type="subunit">
    <text evidence="3">Binds to multiple calmodulin (CaM) in the presence of Ca(2+) and CaM-like proteins.</text>
</comment>
<dbReference type="GO" id="GO:0005516">
    <property type="term" value="F:calmodulin binding"/>
    <property type="evidence" value="ECO:0007669"/>
    <property type="project" value="UniProtKB-KW"/>
</dbReference>
<protein>
    <submittedName>
        <fullName evidence="6">Protein IQ-DOMAIN 31-like</fullName>
    </submittedName>
</protein>
<feature type="compositionally biased region" description="Basic and acidic residues" evidence="4">
    <location>
        <begin position="190"/>
        <end position="219"/>
    </location>
</feature>
<dbReference type="FunCoup" id="A0A1U7ZN58">
    <property type="interactions" value="332"/>
</dbReference>
<comment type="similarity">
    <text evidence="2">Belongs to the IQD family.</text>
</comment>
<gene>
    <name evidence="6" type="primary">LOC104592039</name>
</gene>
<accession>A0A1U7ZN58</accession>
<dbReference type="Pfam" id="PF13178">
    <property type="entry name" value="DUF4005"/>
    <property type="match status" value="1"/>
</dbReference>
<proteinExistence type="inferred from homology"/>
<feature type="region of interest" description="Disordered" evidence="4">
    <location>
        <begin position="187"/>
        <end position="225"/>
    </location>
</feature>
<evidence type="ECO:0000256" key="3">
    <source>
        <dbReference type="ARBA" id="ARBA00024378"/>
    </source>
</evidence>
<reference evidence="6" key="1">
    <citation type="submission" date="2025-08" db="UniProtKB">
        <authorList>
            <consortium name="RefSeq"/>
        </authorList>
    </citation>
    <scope>IDENTIFICATION</scope>
</reference>
<dbReference type="KEGG" id="nnu:104592039"/>
<feature type="compositionally biased region" description="Basic and acidic residues" evidence="4">
    <location>
        <begin position="16"/>
        <end position="30"/>
    </location>
</feature>
<dbReference type="PROSITE" id="PS50096">
    <property type="entry name" value="IQ"/>
    <property type="match status" value="2"/>
</dbReference>
<dbReference type="OrthoDB" id="1704267at2759"/>
<evidence type="ECO:0000313" key="6">
    <source>
        <dbReference type="RefSeq" id="XP_010249482.1"/>
    </source>
</evidence>
<dbReference type="eggNOG" id="ENOG502QVYZ">
    <property type="taxonomic scope" value="Eukaryota"/>
</dbReference>
<evidence type="ECO:0000256" key="1">
    <source>
        <dbReference type="ARBA" id="ARBA00022860"/>
    </source>
</evidence>
<evidence type="ECO:0000256" key="2">
    <source>
        <dbReference type="ARBA" id="ARBA00024341"/>
    </source>
</evidence>
<keyword evidence="1" id="KW-0112">Calmodulin-binding</keyword>
<dbReference type="GeneID" id="104592039"/>
<organism evidence="5 6">
    <name type="scientific">Nelumbo nucifera</name>
    <name type="common">Sacred lotus</name>
    <dbReference type="NCBI Taxonomy" id="4432"/>
    <lineage>
        <taxon>Eukaryota</taxon>
        <taxon>Viridiplantae</taxon>
        <taxon>Streptophyta</taxon>
        <taxon>Embryophyta</taxon>
        <taxon>Tracheophyta</taxon>
        <taxon>Spermatophyta</taxon>
        <taxon>Magnoliopsida</taxon>
        <taxon>Proteales</taxon>
        <taxon>Nelumbonaceae</taxon>
        <taxon>Nelumbo</taxon>
    </lineage>
</organism>
<dbReference type="CDD" id="cd23767">
    <property type="entry name" value="IQCD"/>
    <property type="match status" value="1"/>
</dbReference>
<dbReference type="SMART" id="SM00015">
    <property type="entry name" value="IQ"/>
    <property type="match status" value="2"/>
</dbReference>
<feature type="region of interest" description="Disordered" evidence="4">
    <location>
        <begin position="16"/>
        <end position="43"/>
    </location>
</feature>
<dbReference type="InterPro" id="IPR025064">
    <property type="entry name" value="DUF4005"/>
</dbReference>
<dbReference type="InterPro" id="IPR000048">
    <property type="entry name" value="IQ_motif_EF-hand-BS"/>
</dbReference>
<sequence>MGRATRWLRGLLGLKKDKDHKDNSNAGDRKDKRRWSFGKSGRDAVSTSQIPAIIPPNVPSVDAAWLRSYYSQTEKEQNKHAIAVAAATAAAADAAVAAAQAAAAVVRLTSQGRGMTFGGRRENLAAAKIQTVFRGYLARKALRALKGLVKLQALVRGYLVRKQAAATLHSMQALIRAQATVRSQKARTLHNREHISQPETRPPRKSIERFDETRSEHTASFHSRRLSASIDPATTTFEESPKIVEIDTVRPKSRFRRTNTSMSECGEDPTYQTVSSPLPCQIPARLSIPDCRNFQDFDWSFTGDECRFSTAQSTPRFVNSGGSNAPVTPAKSVCGDSFFRGHSNFPNYMADTQSFKAKVRSYSAPKQRPEPGPRKRLSLNEMVESRASLSGVRMQRSCSQVQEAFNFKNAVMGRLDRSAEFVRETERDYYFQRRW</sequence>
<dbReference type="RefSeq" id="XP_010249482.1">
    <property type="nucleotide sequence ID" value="XM_010251180.2"/>
</dbReference>
<keyword evidence="5" id="KW-1185">Reference proteome</keyword>
<dbReference type="OMA" id="CAETHRD"/>
<evidence type="ECO:0000256" key="4">
    <source>
        <dbReference type="SAM" id="MobiDB-lite"/>
    </source>
</evidence>
<dbReference type="PANTHER" id="PTHR32295:SF10">
    <property type="entry name" value="PROTEIN IQ-DOMAIN 25"/>
    <property type="match status" value="1"/>
</dbReference>
<dbReference type="Gene3D" id="1.20.5.190">
    <property type="match status" value="1"/>
</dbReference>
<evidence type="ECO:0000313" key="5">
    <source>
        <dbReference type="Proteomes" id="UP000189703"/>
    </source>
</evidence>
<name>A0A1U7ZN58_NELNU</name>
<dbReference type="Pfam" id="PF00612">
    <property type="entry name" value="IQ"/>
    <property type="match status" value="2"/>
</dbReference>
<dbReference type="AlphaFoldDB" id="A0A1U7ZN58"/>
<dbReference type="PANTHER" id="PTHR32295">
    <property type="entry name" value="IQ-DOMAIN 5-RELATED"/>
    <property type="match status" value="1"/>
</dbReference>
<dbReference type="Proteomes" id="UP000189703">
    <property type="component" value="Unplaced"/>
</dbReference>